<proteinExistence type="predicted"/>
<dbReference type="Proteomes" id="UP000032180">
    <property type="component" value="Chromosome 9"/>
</dbReference>
<reference evidence="2" key="2">
    <citation type="submission" date="2013-12" db="EMBL/GenBank/DDBJ databases">
        <authorList>
            <person name="Yu Y."/>
            <person name="Lee S."/>
            <person name="de Baynast K."/>
            <person name="Wissotski M."/>
            <person name="Liu L."/>
            <person name="Talag J."/>
            <person name="Goicoechea J."/>
            <person name="Angelova A."/>
            <person name="Jetty R."/>
            <person name="Kudrna D."/>
            <person name="Golser W."/>
            <person name="Rivera L."/>
            <person name="Zhang J."/>
            <person name="Wing R."/>
        </authorList>
    </citation>
    <scope>NUCLEOTIDE SEQUENCE</scope>
</reference>
<reference evidence="1 2" key="1">
    <citation type="submission" date="2012-08" db="EMBL/GenBank/DDBJ databases">
        <title>Oryza genome evolution.</title>
        <authorList>
            <person name="Wing R.A."/>
        </authorList>
    </citation>
    <scope>NUCLEOTIDE SEQUENCE</scope>
</reference>
<evidence type="ECO:0000313" key="1">
    <source>
        <dbReference type="EnsemblPlants" id="LPERR09G09590.1"/>
    </source>
</evidence>
<protein>
    <submittedName>
        <fullName evidence="1">Uncharacterized protein</fullName>
    </submittedName>
</protein>
<keyword evidence="2" id="KW-1185">Reference proteome</keyword>
<accession>A0A0D9XEM0</accession>
<dbReference type="AlphaFoldDB" id="A0A0D9XEM0"/>
<sequence length="67" mass="7823">MQGPFPLTSHWQRRRKTNYATYRRDIRPNEAAYGLRLKAYIMLLSGRASPEMCPGEIQEARRGEGRI</sequence>
<evidence type="ECO:0000313" key="2">
    <source>
        <dbReference type="Proteomes" id="UP000032180"/>
    </source>
</evidence>
<dbReference type="Gramene" id="LPERR09G09590.1">
    <property type="protein sequence ID" value="LPERR09G09590.1"/>
    <property type="gene ID" value="LPERR09G09590"/>
</dbReference>
<name>A0A0D9XEM0_9ORYZ</name>
<dbReference type="EnsemblPlants" id="LPERR09G09590.1">
    <property type="protein sequence ID" value="LPERR09G09590.1"/>
    <property type="gene ID" value="LPERR09G09590"/>
</dbReference>
<dbReference type="HOGENOM" id="CLU_2816106_0_0_1"/>
<organism evidence="1 2">
    <name type="scientific">Leersia perrieri</name>
    <dbReference type="NCBI Taxonomy" id="77586"/>
    <lineage>
        <taxon>Eukaryota</taxon>
        <taxon>Viridiplantae</taxon>
        <taxon>Streptophyta</taxon>
        <taxon>Embryophyta</taxon>
        <taxon>Tracheophyta</taxon>
        <taxon>Spermatophyta</taxon>
        <taxon>Magnoliopsida</taxon>
        <taxon>Liliopsida</taxon>
        <taxon>Poales</taxon>
        <taxon>Poaceae</taxon>
        <taxon>BOP clade</taxon>
        <taxon>Oryzoideae</taxon>
        <taxon>Oryzeae</taxon>
        <taxon>Oryzinae</taxon>
        <taxon>Leersia</taxon>
    </lineage>
</organism>
<reference evidence="1" key="3">
    <citation type="submission" date="2015-04" db="UniProtKB">
        <authorList>
            <consortium name="EnsemblPlants"/>
        </authorList>
    </citation>
    <scope>IDENTIFICATION</scope>
</reference>